<dbReference type="InterPro" id="IPR005131">
    <property type="entry name" value="Ser_deHydtase_bsu"/>
</dbReference>
<dbReference type="GO" id="GO:0003941">
    <property type="term" value="F:L-serine ammonia-lyase activity"/>
    <property type="evidence" value="ECO:0007669"/>
    <property type="project" value="UniProtKB-EC"/>
</dbReference>
<comment type="catalytic activity">
    <reaction evidence="11">
        <text>L-serine = pyruvate + NH4(+)</text>
        <dbReference type="Rhea" id="RHEA:19169"/>
        <dbReference type="ChEBI" id="CHEBI:15361"/>
        <dbReference type="ChEBI" id="CHEBI:28938"/>
        <dbReference type="ChEBI" id="CHEBI:33384"/>
        <dbReference type="EC" id="4.3.1.17"/>
    </reaction>
</comment>
<organism evidence="14 15">
    <name type="scientific">Flagellimonas flava</name>
    <dbReference type="NCBI Taxonomy" id="570519"/>
    <lineage>
        <taxon>Bacteria</taxon>
        <taxon>Pseudomonadati</taxon>
        <taxon>Bacteroidota</taxon>
        <taxon>Flavobacteriia</taxon>
        <taxon>Flavobacteriales</taxon>
        <taxon>Flavobacteriaceae</taxon>
        <taxon>Flagellimonas</taxon>
    </lineage>
</organism>
<evidence type="ECO:0000256" key="1">
    <source>
        <dbReference type="ARBA" id="ARBA00001966"/>
    </source>
</evidence>
<keyword evidence="5" id="KW-0312">Gluconeogenesis</keyword>
<dbReference type="Pfam" id="PF03315">
    <property type="entry name" value="SDH_beta"/>
    <property type="match status" value="1"/>
</dbReference>
<evidence type="ECO:0000313" key="15">
    <source>
        <dbReference type="Proteomes" id="UP000184532"/>
    </source>
</evidence>
<dbReference type="AlphaFoldDB" id="A0A1M5ICM2"/>
<keyword evidence="15" id="KW-1185">Reference proteome</keyword>
<dbReference type="InterPro" id="IPR051318">
    <property type="entry name" value="Fe-S_L-Ser"/>
</dbReference>
<dbReference type="FunFam" id="3.30.1330.90:FF:000001">
    <property type="entry name" value="L-serine ammonia-lyase 1"/>
    <property type="match status" value="1"/>
</dbReference>
<dbReference type="Pfam" id="PF03313">
    <property type="entry name" value="SDH_alpha"/>
    <property type="match status" value="1"/>
</dbReference>
<evidence type="ECO:0000256" key="5">
    <source>
        <dbReference type="ARBA" id="ARBA00022432"/>
    </source>
</evidence>
<evidence type="ECO:0000259" key="12">
    <source>
        <dbReference type="Pfam" id="PF03313"/>
    </source>
</evidence>
<protein>
    <recommendedName>
        <fullName evidence="4">L-serine ammonia-lyase</fullName>
        <ecNumber evidence="4">4.3.1.17</ecNumber>
    </recommendedName>
</protein>
<evidence type="ECO:0000256" key="9">
    <source>
        <dbReference type="ARBA" id="ARBA00023014"/>
    </source>
</evidence>
<evidence type="ECO:0000256" key="11">
    <source>
        <dbReference type="ARBA" id="ARBA00049406"/>
    </source>
</evidence>
<dbReference type="GO" id="GO:0046872">
    <property type="term" value="F:metal ion binding"/>
    <property type="evidence" value="ECO:0007669"/>
    <property type="project" value="UniProtKB-KW"/>
</dbReference>
<dbReference type="EC" id="4.3.1.17" evidence="4"/>
<evidence type="ECO:0000256" key="8">
    <source>
        <dbReference type="ARBA" id="ARBA00023004"/>
    </source>
</evidence>
<evidence type="ECO:0000256" key="3">
    <source>
        <dbReference type="ARBA" id="ARBA00008636"/>
    </source>
</evidence>
<dbReference type="PANTHER" id="PTHR30182:SF1">
    <property type="entry name" value="L-SERINE DEHYDRATASE 1"/>
    <property type="match status" value="1"/>
</dbReference>
<dbReference type="InterPro" id="IPR029009">
    <property type="entry name" value="ASB_dom_sf"/>
</dbReference>
<dbReference type="GO" id="GO:0051539">
    <property type="term" value="F:4 iron, 4 sulfur cluster binding"/>
    <property type="evidence" value="ECO:0007669"/>
    <property type="project" value="UniProtKB-KW"/>
</dbReference>
<dbReference type="InterPro" id="IPR004644">
    <property type="entry name" value="Fe-S_L-Ser_mono"/>
</dbReference>
<accession>A0A1M5ICM2</accession>
<dbReference type="InterPro" id="IPR005130">
    <property type="entry name" value="Ser_deHydtase-like_asu"/>
</dbReference>
<keyword evidence="10" id="KW-0456">Lyase</keyword>
<evidence type="ECO:0000313" key="14">
    <source>
        <dbReference type="EMBL" id="SHG25819.1"/>
    </source>
</evidence>
<evidence type="ECO:0000256" key="7">
    <source>
        <dbReference type="ARBA" id="ARBA00022723"/>
    </source>
</evidence>
<evidence type="ECO:0000256" key="6">
    <source>
        <dbReference type="ARBA" id="ARBA00022485"/>
    </source>
</evidence>
<proteinExistence type="inferred from homology"/>
<dbReference type="SUPFAM" id="SSF143548">
    <property type="entry name" value="Serine metabolism enzymes domain"/>
    <property type="match status" value="1"/>
</dbReference>
<comment type="similarity">
    <text evidence="3">Belongs to the iron-sulfur dependent L-serine dehydratase family.</text>
</comment>
<evidence type="ECO:0000259" key="13">
    <source>
        <dbReference type="Pfam" id="PF03315"/>
    </source>
</evidence>
<evidence type="ECO:0000256" key="4">
    <source>
        <dbReference type="ARBA" id="ARBA00012093"/>
    </source>
</evidence>
<evidence type="ECO:0000256" key="10">
    <source>
        <dbReference type="ARBA" id="ARBA00023239"/>
    </source>
</evidence>
<comment type="pathway">
    <text evidence="2">Carbohydrate biosynthesis; gluconeogenesis.</text>
</comment>
<dbReference type="EMBL" id="FQWL01000001">
    <property type="protein sequence ID" value="SHG25819.1"/>
    <property type="molecule type" value="Genomic_DNA"/>
</dbReference>
<gene>
    <name evidence="14" type="ORF">SAMN04488116_0606</name>
</gene>
<evidence type="ECO:0000256" key="2">
    <source>
        <dbReference type="ARBA" id="ARBA00004742"/>
    </source>
</evidence>
<keyword evidence="6" id="KW-0004">4Fe-4S</keyword>
<sequence>MLLFLYLAKQYSPVECISVFDMLKIGVGPSSSHTLGPWRAAERWIHELKEQGRFESVSSIKVYLYGSLSLTGKGHATDIAVAMGLLGSDPETVPTDKIEVYLKELKSSSQLNLGGSRKIPFHFEDDIIFKREFLPFHANGMLFEATFPNGQKSSETYYSIGGGFVVKEDRSHSKENKVTFKTFPCPIKTGEELLKYCQTKQKTISEIVLENELALRSSEEIDSELLRIWNTMLECMYTGCHTEGTLPGGLNVRRRAFNLNQKLIGAHPYTTPQEWLESIRETEVKFRQIIKWVSCFALSVNEVNAALGRVVTAPTNGSAGVIPAVLMYYLVIENHDGDFEDIKQFLLIAGEIGSIFKKGATISAAMGGCQAEIGVSSAMAAGALTELMGGTPEQVLMAAEIAMEHHLGLTCDPIGGLVQVPCIERNSMGAIKAINAAELAMDTDPSEAKVPLDKVVNTMWETAKDMNSKYKETSEGGLAVGVFLSDC</sequence>
<keyword evidence="9" id="KW-0411">Iron-sulfur</keyword>
<dbReference type="GO" id="GO:0006094">
    <property type="term" value="P:gluconeogenesis"/>
    <property type="evidence" value="ECO:0007669"/>
    <property type="project" value="UniProtKB-KW"/>
</dbReference>
<comment type="cofactor">
    <cofactor evidence="1">
        <name>[4Fe-4S] cluster</name>
        <dbReference type="ChEBI" id="CHEBI:49883"/>
    </cofactor>
</comment>
<feature type="domain" description="Serine dehydratase beta chain" evidence="13">
    <location>
        <begin position="18"/>
        <end position="169"/>
    </location>
</feature>
<dbReference type="NCBIfam" id="TIGR00720">
    <property type="entry name" value="sda_mono"/>
    <property type="match status" value="1"/>
</dbReference>
<feature type="domain" description="Serine dehydratase-like alpha subunit" evidence="12">
    <location>
        <begin position="200"/>
        <end position="479"/>
    </location>
</feature>
<name>A0A1M5ICM2_9FLAO</name>
<keyword evidence="7" id="KW-0479">Metal-binding</keyword>
<dbReference type="STRING" id="570519.SAMN04488116_0606"/>
<reference evidence="15" key="1">
    <citation type="submission" date="2016-11" db="EMBL/GenBank/DDBJ databases">
        <authorList>
            <person name="Varghese N."/>
            <person name="Submissions S."/>
        </authorList>
    </citation>
    <scope>NUCLEOTIDE SEQUENCE [LARGE SCALE GENOMIC DNA]</scope>
    <source>
        <strain evidence="15">DSM 22638</strain>
    </source>
</reference>
<dbReference type="Gene3D" id="3.30.1330.90">
    <property type="entry name" value="D-3-phosphoglycerate dehydrogenase, domain 3"/>
    <property type="match status" value="1"/>
</dbReference>
<dbReference type="Proteomes" id="UP000184532">
    <property type="component" value="Unassembled WGS sequence"/>
</dbReference>
<keyword evidence="8" id="KW-0408">Iron</keyword>
<dbReference type="PANTHER" id="PTHR30182">
    <property type="entry name" value="L-SERINE DEHYDRATASE"/>
    <property type="match status" value="1"/>
</dbReference>